<keyword evidence="2" id="KW-1185">Reference proteome</keyword>
<proteinExistence type="predicted"/>
<dbReference type="Proteomes" id="UP000031364">
    <property type="component" value="Unassembled WGS sequence"/>
</dbReference>
<comment type="caution">
    <text evidence="1">The sequence shown here is derived from an EMBL/GenBank/DDBJ whole genome shotgun (WGS) entry which is preliminary data.</text>
</comment>
<sequence>MTQPESVWDVYDSNTNVVYSTATAEDAGQAVDEALACVPAGTVLAGVQRRTLATGDLGPMIGVAHVAATGEGDA</sequence>
<protein>
    <submittedName>
        <fullName evidence="1">Uncharacterized protein</fullName>
    </submittedName>
</protein>
<dbReference type="RefSeq" id="WP_043673594.1">
    <property type="nucleotide sequence ID" value="NZ_BDCI01000004.1"/>
</dbReference>
<accession>A0ABR4ZCH2</accession>
<organism evidence="1 2">
    <name type="scientific">Nocardia vulneris</name>
    <dbReference type="NCBI Taxonomy" id="1141657"/>
    <lineage>
        <taxon>Bacteria</taxon>
        <taxon>Bacillati</taxon>
        <taxon>Actinomycetota</taxon>
        <taxon>Actinomycetes</taxon>
        <taxon>Mycobacteriales</taxon>
        <taxon>Nocardiaceae</taxon>
        <taxon>Nocardia</taxon>
    </lineage>
</organism>
<evidence type="ECO:0000313" key="2">
    <source>
        <dbReference type="Proteomes" id="UP000031364"/>
    </source>
</evidence>
<evidence type="ECO:0000313" key="1">
    <source>
        <dbReference type="EMBL" id="KIA63009.1"/>
    </source>
</evidence>
<dbReference type="EMBL" id="JNFP01000026">
    <property type="protein sequence ID" value="KIA63009.1"/>
    <property type="molecule type" value="Genomic_DNA"/>
</dbReference>
<name>A0ABR4ZCH2_9NOCA</name>
<gene>
    <name evidence="1" type="ORF">FG87_21815</name>
</gene>
<reference evidence="1 2" key="1">
    <citation type="journal article" date="2014" name="Int. J. Syst. Evol. Microbiol.">
        <title>Nocardia vulneris sp. nov., isolated from wounds of human patients in North America.</title>
        <authorList>
            <person name="Lasker B.A."/>
            <person name="Bell M."/>
            <person name="Klenk H.P."/>
            <person name="Sproer C."/>
            <person name="Schumann C."/>
            <person name="Schumann P."/>
            <person name="Brown J.M."/>
        </authorList>
    </citation>
    <scope>NUCLEOTIDE SEQUENCE [LARGE SCALE GENOMIC DNA]</scope>
    <source>
        <strain evidence="1 2">W9851</strain>
    </source>
</reference>